<gene>
    <name evidence="1" type="primary">65</name>
    <name evidence="1" type="ORF">SEA_LILMCDREAMY_65</name>
</gene>
<organism evidence="1 2">
    <name type="scientific">Mycobacterium phage LilMcDreamy</name>
    <dbReference type="NCBI Taxonomy" id="2652422"/>
    <lineage>
        <taxon>Viruses</taxon>
        <taxon>Duplodnaviria</taxon>
        <taxon>Heunggongvirae</taxon>
        <taxon>Uroviricota</taxon>
        <taxon>Caudoviricetes</taxon>
        <taxon>Bclasvirinae</taxon>
        <taxon>Lilmcdreamyvirus</taxon>
        <taxon>Lilmcdreamyvirus lilmcdreamy</taxon>
    </lineage>
</organism>
<evidence type="ECO:0000313" key="1">
    <source>
        <dbReference type="EMBL" id="QFP94685.1"/>
    </source>
</evidence>
<dbReference type="RefSeq" id="YP_009949629.1">
    <property type="nucleotide sequence ID" value="NC_051582.1"/>
</dbReference>
<proteinExistence type="predicted"/>
<dbReference type="EMBL" id="MN284893">
    <property type="protein sequence ID" value="QFP94685.1"/>
    <property type="molecule type" value="Genomic_DNA"/>
</dbReference>
<reference evidence="1 2" key="1">
    <citation type="submission" date="2019-08" db="EMBL/GenBank/DDBJ databases">
        <authorList>
            <person name="Lippold A."/>
            <person name="Marlatt M."/>
            <person name="Cooper K."/>
            <person name="Frohnapfel E."/>
            <person name="Glenski M."/>
            <person name="Johnson H."/>
            <person name="Johnson K."/>
            <person name="Tjaden E."/>
            <person name="Troeh S."/>
            <person name="Hayes S."/>
            <person name="Ettinger A.-S.H."/>
            <person name="Ettinger W.F."/>
            <person name="Haydock J."/>
            <person name="Anders K.R."/>
            <person name="Garlena R.A."/>
            <person name="Russell D.A."/>
            <person name="Pope W.H."/>
            <person name="Jacobs-Sera D."/>
            <person name="Hatfull G.F."/>
        </authorList>
    </citation>
    <scope>NUCLEOTIDE SEQUENCE [LARGE SCALE GENOMIC DNA]</scope>
</reference>
<dbReference type="KEGG" id="vg:60321035"/>
<dbReference type="Proteomes" id="UP000325405">
    <property type="component" value="Segment"/>
</dbReference>
<keyword evidence="2" id="KW-1185">Reference proteome</keyword>
<name>A0A5P8D6L8_9CAUD</name>
<protein>
    <submittedName>
        <fullName evidence="1">Uncharacterized protein</fullName>
    </submittedName>
</protein>
<accession>A0A5P8D6L8</accession>
<sequence>MTPSETLDKLIAAWLPKAEAGDPDAAHIVLKAVEHHARLRGL</sequence>
<evidence type="ECO:0000313" key="2">
    <source>
        <dbReference type="Proteomes" id="UP000325405"/>
    </source>
</evidence>
<dbReference type="GeneID" id="60321035"/>